<evidence type="ECO:0000259" key="1">
    <source>
        <dbReference type="SMART" id="SM00829"/>
    </source>
</evidence>
<dbReference type="InterPro" id="IPR020843">
    <property type="entry name" value="ER"/>
</dbReference>
<dbReference type="Pfam" id="PF00107">
    <property type="entry name" value="ADH_zinc_N"/>
    <property type="match status" value="1"/>
</dbReference>
<dbReference type="Gene3D" id="3.90.180.10">
    <property type="entry name" value="Medium-chain alcohol dehydrogenases, catalytic domain"/>
    <property type="match status" value="1"/>
</dbReference>
<dbReference type="Gene3D" id="3.40.50.720">
    <property type="entry name" value="NAD(P)-binding Rossmann-like Domain"/>
    <property type="match status" value="1"/>
</dbReference>
<comment type="caution">
    <text evidence="2">The sequence shown here is derived from an EMBL/GenBank/DDBJ whole genome shotgun (WGS) entry which is preliminary data.</text>
</comment>
<dbReference type="InterPro" id="IPR013149">
    <property type="entry name" value="ADH-like_C"/>
</dbReference>
<dbReference type="SMART" id="SM00829">
    <property type="entry name" value="PKS_ER"/>
    <property type="match status" value="1"/>
</dbReference>
<dbReference type="InterPro" id="IPR052711">
    <property type="entry name" value="Zinc_ADH-like"/>
</dbReference>
<dbReference type="InterPro" id="IPR011032">
    <property type="entry name" value="GroES-like_sf"/>
</dbReference>
<feature type="domain" description="Enoyl reductase (ER)" evidence="1">
    <location>
        <begin position="9"/>
        <end position="324"/>
    </location>
</feature>
<evidence type="ECO:0000313" key="2">
    <source>
        <dbReference type="EMBL" id="MET2832572.1"/>
    </source>
</evidence>
<protein>
    <submittedName>
        <fullName evidence="2">NAD(P)-dependent alcohol dehydrogenase</fullName>
    </submittedName>
</protein>
<dbReference type="Pfam" id="PF08240">
    <property type="entry name" value="ADH_N"/>
    <property type="match status" value="1"/>
</dbReference>
<gene>
    <name evidence="2" type="ORF">ABVQ20_37185</name>
</gene>
<dbReference type="EMBL" id="JBEWSZ010000011">
    <property type="protein sequence ID" value="MET2832572.1"/>
    <property type="molecule type" value="Genomic_DNA"/>
</dbReference>
<keyword evidence="3" id="KW-1185">Reference proteome</keyword>
<accession>A0ABV2DR61</accession>
<dbReference type="SUPFAM" id="SSF50129">
    <property type="entry name" value="GroES-like"/>
    <property type="match status" value="1"/>
</dbReference>
<dbReference type="PANTHER" id="PTHR45033">
    <property type="match status" value="1"/>
</dbReference>
<dbReference type="PANTHER" id="PTHR45033:SF2">
    <property type="entry name" value="ZINC-TYPE ALCOHOL DEHYDROGENASE-LIKE PROTEIN C1773.06C"/>
    <property type="match status" value="1"/>
</dbReference>
<reference evidence="2 3" key="1">
    <citation type="submission" date="2024-06" db="EMBL/GenBank/DDBJ databases">
        <authorList>
            <person name="Kim D.-U."/>
        </authorList>
    </citation>
    <scope>NUCLEOTIDE SEQUENCE [LARGE SCALE GENOMIC DNA]</scope>
    <source>
        <strain evidence="2 3">KACC15460</strain>
    </source>
</reference>
<evidence type="ECO:0000313" key="3">
    <source>
        <dbReference type="Proteomes" id="UP001548832"/>
    </source>
</evidence>
<dbReference type="CDD" id="cd08276">
    <property type="entry name" value="MDR7"/>
    <property type="match status" value="1"/>
</dbReference>
<organism evidence="2 3">
    <name type="scientific">Mesorhizobium shangrilense</name>
    <dbReference type="NCBI Taxonomy" id="460060"/>
    <lineage>
        <taxon>Bacteria</taxon>
        <taxon>Pseudomonadati</taxon>
        <taxon>Pseudomonadota</taxon>
        <taxon>Alphaproteobacteria</taxon>
        <taxon>Hyphomicrobiales</taxon>
        <taxon>Phyllobacteriaceae</taxon>
        <taxon>Mesorhizobium</taxon>
    </lineage>
</organism>
<dbReference type="InterPro" id="IPR013154">
    <property type="entry name" value="ADH-like_N"/>
</dbReference>
<dbReference type="SUPFAM" id="SSF51735">
    <property type="entry name" value="NAD(P)-binding Rossmann-fold domains"/>
    <property type="match status" value="1"/>
</dbReference>
<dbReference type="InterPro" id="IPR036291">
    <property type="entry name" value="NAD(P)-bd_dom_sf"/>
</dbReference>
<sequence>MQSYRTTGETNPTLTLVETPDPVAGANELLVDVKAASLNYRDLIVAQNNKGVLPLSDGAGVVSAIGKGTQGFEIGDRVVIGFMPGWVEGEFSAAKQATSLGGASVDGVLTQRIAVAANAVVRIPETMSFEEASTLPCAGVTAWSALFERRPIQPGETVLLLGTGGVSIFALQLAKLAGARVIITSSSDEKLARARTLGADHVVNYRTSPDWVAEVLDLTGGLGVDLAIDVGGPKTLNDTLKATRHGGRISLMGVLTGFAGPIDTAVILNKRITLQGIYVGSVAALRALCATGITPQVDEVFPFEKAEAAYESLRAAQHFGKLVIRVG</sequence>
<name>A0ABV2DR61_9HYPH</name>
<proteinExistence type="predicted"/>
<dbReference type="Proteomes" id="UP001548832">
    <property type="component" value="Unassembled WGS sequence"/>
</dbReference>
<dbReference type="RefSeq" id="WP_354464793.1">
    <property type="nucleotide sequence ID" value="NZ_JBEWSZ010000011.1"/>
</dbReference>